<evidence type="ECO:0000313" key="3">
    <source>
        <dbReference type="Proteomes" id="UP001268683"/>
    </source>
</evidence>
<name>A0AA52HB05_9PROT</name>
<feature type="transmembrane region" description="Helical" evidence="1">
    <location>
        <begin position="82"/>
        <end position="103"/>
    </location>
</feature>
<feature type="transmembrane region" description="Helical" evidence="1">
    <location>
        <begin position="261"/>
        <end position="279"/>
    </location>
</feature>
<dbReference type="EMBL" id="CP123872">
    <property type="protein sequence ID" value="WND03275.1"/>
    <property type="molecule type" value="Genomic_DNA"/>
</dbReference>
<feature type="transmembrane region" description="Helical" evidence="1">
    <location>
        <begin position="51"/>
        <end position="70"/>
    </location>
</feature>
<dbReference type="RefSeq" id="WP_310799128.1">
    <property type="nucleotide sequence ID" value="NZ_CP123872.1"/>
</dbReference>
<gene>
    <name evidence="2" type="ORF">QGN29_02690</name>
</gene>
<protein>
    <submittedName>
        <fullName evidence="2">Uncharacterized protein</fullName>
    </submittedName>
</protein>
<feature type="transmembrane region" description="Helical" evidence="1">
    <location>
        <begin position="286"/>
        <end position="304"/>
    </location>
</feature>
<keyword evidence="1" id="KW-0812">Transmembrane</keyword>
<dbReference type="AlphaFoldDB" id="A0AA52HB05"/>
<evidence type="ECO:0000313" key="2">
    <source>
        <dbReference type="EMBL" id="WND03275.1"/>
    </source>
</evidence>
<proteinExistence type="predicted"/>
<dbReference type="Proteomes" id="UP001268683">
    <property type="component" value="Chromosome"/>
</dbReference>
<organism evidence="2 3">
    <name type="scientific">Temperatibacter marinus</name>
    <dbReference type="NCBI Taxonomy" id="1456591"/>
    <lineage>
        <taxon>Bacteria</taxon>
        <taxon>Pseudomonadati</taxon>
        <taxon>Pseudomonadota</taxon>
        <taxon>Alphaproteobacteria</taxon>
        <taxon>Kordiimonadales</taxon>
        <taxon>Temperatibacteraceae</taxon>
        <taxon>Temperatibacter</taxon>
    </lineage>
</organism>
<keyword evidence="3" id="KW-1185">Reference proteome</keyword>
<keyword evidence="1" id="KW-1133">Transmembrane helix</keyword>
<feature type="transmembrane region" description="Helical" evidence="1">
    <location>
        <begin position="20"/>
        <end position="39"/>
    </location>
</feature>
<accession>A0AA52HB05</accession>
<feature type="transmembrane region" description="Helical" evidence="1">
    <location>
        <begin position="138"/>
        <end position="161"/>
    </location>
</feature>
<feature type="transmembrane region" description="Helical" evidence="1">
    <location>
        <begin position="109"/>
        <end position="126"/>
    </location>
</feature>
<sequence>MRLTVPIENRYKALMPQNLFDFSLLTIPILILLVSLTLPPEMSLSLGSLRLSPYRICLILMIIPAITKVLSRRDNGFNIVDFMMFFHSLWAMIALTVNMGIGAGIESGGIYFVETFGAYILARAYIRSLADYQKIIALMFRIVSILLVFAIIESFSGVHFIRNAFQMIMGGAGPHYIEPRLGLTRAFTSFEHPILFGVFSASIFAGVYYVLLNETLSFKNLKKIGIVVGATFFSLSGGPYTALALQIGLIGWDKLTKGIHGRWTILASLFLSFWFLITLLSNRSPVNVFISYLTFSANSAYNRIHIWNYGSAEVGRHPLFGIGLNEWVRAPWMSSSMDNYWLLTTVRYGLPAFIAMIIAILIILKMIHPKKAPAGPIKSARKAFVVTLIGMSIAGITVHFWNALMVQFFFFLGCAMSLKSPNNSPLNTSAIRR</sequence>
<evidence type="ECO:0000256" key="1">
    <source>
        <dbReference type="SAM" id="Phobius"/>
    </source>
</evidence>
<feature type="transmembrane region" description="Helical" evidence="1">
    <location>
        <begin position="194"/>
        <end position="212"/>
    </location>
</feature>
<feature type="transmembrane region" description="Helical" evidence="1">
    <location>
        <begin position="224"/>
        <end position="249"/>
    </location>
</feature>
<feature type="transmembrane region" description="Helical" evidence="1">
    <location>
        <begin position="385"/>
        <end position="418"/>
    </location>
</feature>
<feature type="transmembrane region" description="Helical" evidence="1">
    <location>
        <begin position="340"/>
        <end position="364"/>
    </location>
</feature>
<dbReference type="KEGG" id="tmk:QGN29_02690"/>
<keyword evidence="1" id="KW-0472">Membrane</keyword>
<reference evidence="2" key="1">
    <citation type="submission" date="2023-04" db="EMBL/GenBank/DDBJ databases">
        <title>Complete genome sequence of Temperatibacter marinus.</title>
        <authorList>
            <person name="Rong J.-C."/>
            <person name="Yi M.-L."/>
            <person name="Zhao Q."/>
        </authorList>
    </citation>
    <scope>NUCLEOTIDE SEQUENCE</scope>
    <source>
        <strain evidence="2">NBRC 110045</strain>
    </source>
</reference>